<organism evidence="2 3">
    <name type="scientific">Durusdinium trenchii</name>
    <dbReference type="NCBI Taxonomy" id="1381693"/>
    <lineage>
        <taxon>Eukaryota</taxon>
        <taxon>Sar</taxon>
        <taxon>Alveolata</taxon>
        <taxon>Dinophyceae</taxon>
        <taxon>Suessiales</taxon>
        <taxon>Symbiodiniaceae</taxon>
        <taxon>Durusdinium</taxon>
    </lineage>
</organism>
<comment type="caution">
    <text evidence="2">The sequence shown here is derived from an EMBL/GenBank/DDBJ whole genome shotgun (WGS) entry which is preliminary data.</text>
</comment>
<keyword evidence="3" id="KW-1185">Reference proteome</keyword>
<accession>A0ABP0SBF8</accession>
<gene>
    <name evidence="2" type="ORF">SCF082_LOCUS50969</name>
</gene>
<evidence type="ECO:0000313" key="2">
    <source>
        <dbReference type="EMBL" id="CAK9109697.1"/>
    </source>
</evidence>
<sequence>MYSTEEEAGGPEEIDDAELLGAEVEKGQDPDEALEEEAGERSSAVAGGGQSAMRRH</sequence>
<dbReference type="EMBL" id="CAXAMM010043351">
    <property type="protein sequence ID" value="CAK9109697.1"/>
    <property type="molecule type" value="Genomic_DNA"/>
</dbReference>
<feature type="compositionally biased region" description="Acidic residues" evidence="1">
    <location>
        <begin position="1"/>
        <end position="18"/>
    </location>
</feature>
<evidence type="ECO:0000256" key="1">
    <source>
        <dbReference type="SAM" id="MobiDB-lite"/>
    </source>
</evidence>
<protein>
    <submittedName>
        <fullName evidence="2">Uncharacterized protein</fullName>
    </submittedName>
</protein>
<name>A0ABP0SBF8_9DINO</name>
<reference evidence="2 3" key="1">
    <citation type="submission" date="2024-02" db="EMBL/GenBank/DDBJ databases">
        <authorList>
            <person name="Chen Y."/>
            <person name="Shah S."/>
            <person name="Dougan E. K."/>
            <person name="Thang M."/>
            <person name="Chan C."/>
        </authorList>
    </citation>
    <scope>NUCLEOTIDE SEQUENCE [LARGE SCALE GENOMIC DNA]</scope>
</reference>
<dbReference type="Proteomes" id="UP001642464">
    <property type="component" value="Unassembled WGS sequence"/>
</dbReference>
<proteinExistence type="predicted"/>
<evidence type="ECO:0000313" key="3">
    <source>
        <dbReference type="Proteomes" id="UP001642464"/>
    </source>
</evidence>
<feature type="region of interest" description="Disordered" evidence="1">
    <location>
        <begin position="1"/>
        <end position="56"/>
    </location>
</feature>